<accession>E6WY18</accession>
<gene>
    <name evidence="9" type="ordered locus">Nitsa_1139</name>
</gene>
<evidence type="ECO:0000256" key="3">
    <source>
        <dbReference type="ARBA" id="ARBA00022801"/>
    </source>
</evidence>
<evidence type="ECO:0000259" key="8">
    <source>
        <dbReference type="Pfam" id="PF03372"/>
    </source>
</evidence>
<feature type="site" description="Transition state stabilizer" evidence="7">
    <location>
        <position position="153"/>
    </location>
</feature>
<dbReference type="KEGG" id="nsa:Nitsa_1139"/>
<evidence type="ECO:0000256" key="7">
    <source>
        <dbReference type="PIRSR" id="PIRSR604808-3"/>
    </source>
</evidence>
<organism evidence="9 10">
    <name type="scientific">Nitratifractor salsuginis (strain DSM 16511 / JCM 12458 / E9I37-1)</name>
    <dbReference type="NCBI Taxonomy" id="749222"/>
    <lineage>
        <taxon>Bacteria</taxon>
        <taxon>Pseudomonadati</taxon>
        <taxon>Campylobacterota</taxon>
        <taxon>Epsilonproteobacteria</taxon>
        <taxon>Campylobacterales</taxon>
        <taxon>Sulfurovaceae</taxon>
        <taxon>Nitratifractor</taxon>
    </lineage>
</organism>
<evidence type="ECO:0000256" key="1">
    <source>
        <dbReference type="ARBA" id="ARBA00007092"/>
    </source>
</evidence>
<dbReference type="GO" id="GO:0003906">
    <property type="term" value="F:DNA-(apurinic or apyrimidinic site) endonuclease activity"/>
    <property type="evidence" value="ECO:0007669"/>
    <property type="project" value="TreeGrafter"/>
</dbReference>
<dbReference type="HOGENOM" id="CLU_027539_3_1_7"/>
<dbReference type="GO" id="GO:0008081">
    <property type="term" value="F:phosphoric diester hydrolase activity"/>
    <property type="evidence" value="ECO:0007669"/>
    <property type="project" value="TreeGrafter"/>
</dbReference>
<keyword evidence="10" id="KW-1185">Reference proteome</keyword>
<evidence type="ECO:0000313" key="10">
    <source>
        <dbReference type="Proteomes" id="UP000008633"/>
    </source>
</evidence>
<dbReference type="EMBL" id="CP002452">
    <property type="protein sequence ID" value="ADV46392.1"/>
    <property type="molecule type" value="Genomic_DNA"/>
</dbReference>
<keyword evidence="6" id="KW-0464">Manganese</keyword>
<feature type="active site" description="Proton donor/acceptor" evidence="5">
    <location>
        <position position="151"/>
    </location>
</feature>
<dbReference type="NCBIfam" id="TIGR00633">
    <property type="entry name" value="xth"/>
    <property type="match status" value="1"/>
</dbReference>
<dbReference type="eggNOG" id="COG0708">
    <property type="taxonomic scope" value="Bacteria"/>
</dbReference>
<dbReference type="Proteomes" id="UP000008633">
    <property type="component" value="Chromosome"/>
</dbReference>
<dbReference type="RefSeq" id="WP_013554083.1">
    <property type="nucleotide sequence ID" value="NC_014935.1"/>
</dbReference>
<keyword evidence="4 6" id="KW-0460">Magnesium</keyword>
<dbReference type="GO" id="GO:0008311">
    <property type="term" value="F:double-stranded DNA 3'-5' DNA exonuclease activity"/>
    <property type="evidence" value="ECO:0007669"/>
    <property type="project" value="UniProtKB-EC"/>
</dbReference>
<feature type="binding site" evidence="6">
    <location>
        <position position="11"/>
    </location>
    <ligand>
        <name>Mg(2+)</name>
        <dbReference type="ChEBI" id="CHEBI:18420"/>
        <label>1</label>
    </ligand>
</feature>
<dbReference type="Gene3D" id="3.60.10.10">
    <property type="entry name" value="Endonuclease/exonuclease/phosphatase"/>
    <property type="match status" value="1"/>
</dbReference>
<comment type="similarity">
    <text evidence="1">Belongs to the DNA repair enzymes AP/ExoA family.</text>
</comment>
<comment type="cofactor">
    <cofactor evidence="6">
        <name>Mg(2+)</name>
        <dbReference type="ChEBI" id="CHEBI:18420"/>
    </cofactor>
    <cofactor evidence="6">
        <name>Mn(2+)</name>
        <dbReference type="ChEBI" id="CHEBI:29035"/>
    </cofactor>
    <text evidence="6">Probably binds two magnesium or manganese ions per subunit.</text>
</comment>
<dbReference type="AlphaFoldDB" id="E6WY18"/>
<dbReference type="PROSITE" id="PS51435">
    <property type="entry name" value="AP_NUCLEASE_F1_4"/>
    <property type="match status" value="1"/>
</dbReference>
<evidence type="ECO:0000313" key="9">
    <source>
        <dbReference type="EMBL" id="ADV46392.1"/>
    </source>
</evidence>
<feature type="binding site" evidence="6">
    <location>
        <position position="153"/>
    </location>
    <ligand>
        <name>Mg(2+)</name>
        <dbReference type="ChEBI" id="CHEBI:18420"/>
        <label>1</label>
    </ligand>
</feature>
<dbReference type="InterPro" id="IPR005135">
    <property type="entry name" value="Endo/exonuclease/phosphatase"/>
</dbReference>
<feature type="binding site" evidence="6">
    <location>
        <position position="151"/>
    </location>
    <ligand>
        <name>Mg(2+)</name>
        <dbReference type="ChEBI" id="CHEBI:18420"/>
        <label>1</label>
    </ligand>
</feature>
<dbReference type="InterPro" id="IPR004808">
    <property type="entry name" value="AP_endonuc_1"/>
</dbReference>
<evidence type="ECO:0000256" key="4">
    <source>
        <dbReference type="ARBA" id="ARBA00022842"/>
    </source>
</evidence>
<feature type="active site" description="Proton acceptor" evidence="5">
    <location>
        <position position="249"/>
    </location>
</feature>
<feature type="binding site" evidence="6">
    <location>
        <position position="39"/>
    </location>
    <ligand>
        <name>Mg(2+)</name>
        <dbReference type="ChEBI" id="CHEBI:18420"/>
        <label>1</label>
    </ligand>
</feature>
<sequence>MPDHYYFVSWNVNGIRSVAKKGALKWVDKEPPHILGLQEVKAEEDQFPEDLFEHRYAHRYVSSSHKKGQSGVALFTDLEPEYYSPCYEVDILKEGRINEIHFDKIAFFNVYFPNGKRNEERLAYKLEFYDRFFEHIEGLRKKGMSIIFCGDVNTAHRPIDLARPKENEGISGFLPVERAWIDKLIEHGYIDTFRYIHGDEPERYSWWSMRTKARERNVGWRIDYFFVSKDLKERILDADILAEIEGSDHAPVSLRLAK</sequence>
<dbReference type="PANTHER" id="PTHR22748:SF6">
    <property type="entry name" value="DNA-(APURINIC OR APYRIMIDINIC SITE) ENDONUCLEASE"/>
    <property type="match status" value="1"/>
</dbReference>
<proteinExistence type="inferred from homology"/>
<dbReference type="GO" id="GO:0006284">
    <property type="term" value="P:base-excision repair"/>
    <property type="evidence" value="ECO:0007669"/>
    <property type="project" value="TreeGrafter"/>
</dbReference>
<feature type="binding site" evidence="6">
    <location>
        <position position="249"/>
    </location>
    <ligand>
        <name>Mg(2+)</name>
        <dbReference type="ChEBI" id="CHEBI:18420"/>
        <label>1</label>
    </ligand>
</feature>
<dbReference type="Pfam" id="PF03372">
    <property type="entry name" value="Exo_endo_phos"/>
    <property type="match status" value="1"/>
</dbReference>
<dbReference type="STRING" id="749222.Nitsa_1139"/>
<dbReference type="GO" id="GO:0046872">
    <property type="term" value="F:metal ion binding"/>
    <property type="evidence" value="ECO:0007669"/>
    <property type="project" value="UniProtKB-KW"/>
</dbReference>
<feature type="binding site" evidence="6">
    <location>
        <position position="248"/>
    </location>
    <ligand>
        <name>Mg(2+)</name>
        <dbReference type="ChEBI" id="CHEBI:18420"/>
        <label>1</label>
    </ligand>
</feature>
<evidence type="ECO:0000256" key="2">
    <source>
        <dbReference type="ARBA" id="ARBA00022723"/>
    </source>
</evidence>
<feature type="active site" evidence="5">
    <location>
        <position position="111"/>
    </location>
</feature>
<protein>
    <submittedName>
        <fullName evidence="9">Exodeoxyribonuclease III</fullName>
        <ecNumber evidence="9">3.1.11.2</ecNumber>
    </submittedName>
</protein>
<dbReference type="InterPro" id="IPR036691">
    <property type="entry name" value="Endo/exonu/phosph_ase_sf"/>
</dbReference>
<name>E6WY18_NITSE</name>
<dbReference type="OrthoDB" id="9803914at2"/>
<evidence type="ECO:0000256" key="5">
    <source>
        <dbReference type="PIRSR" id="PIRSR604808-1"/>
    </source>
</evidence>
<dbReference type="EC" id="3.1.11.2" evidence="9"/>
<reference evidence="9 10" key="1">
    <citation type="journal article" date="2011" name="Stand. Genomic Sci.">
        <title>Complete genome sequence of Nitratifractor salsuginis type strain (E9I37-1).</title>
        <authorList>
            <person name="Anderson I."/>
            <person name="Sikorski J."/>
            <person name="Zeytun A."/>
            <person name="Nolan M."/>
            <person name="Lapidus A."/>
            <person name="Lucas S."/>
            <person name="Hammon N."/>
            <person name="Deshpande S."/>
            <person name="Cheng J.F."/>
            <person name="Tapia R."/>
            <person name="Han C."/>
            <person name="Goodwin L."/>
            <person name="Pitluck S."/>
            <person name="Liolios K."/>
            <person name="Pagani I."/>
            <person name="Ivanova N."/>
            <person name="Huntemann M."/>
            <person name="Mavromatis K."/>
            <person name="Ovchinikova G."/>
            <person name="Pati A."/>
            <person name="Chen A."/>
            <person name="Palaniappan K."/>
            <person name="Land M."/>
            <person name="Hauser L."/>
            <person name="Brambilla E.M."/>
            <person name="Ngatchou-Djao O.D."/>
            <person name="Rohde M."/>
            <person name="Tindall B.J."/>
            <person name="Goker M."/>
            <person name="Detter J.C."/>
            <person name="Woyke T."/>
            <person name="Bristow J."/>
            <person name="Eisen J.A."/>
            <person name="Markowitz V."/>
            <person name="Hugenholtz P."/>
            <person name="Klenk H.P."/>
            <person name="Kyrpides N.C."/>
        </authorList>
    </citation>
    <scope>NUCLEOTIDE SEQUENCE [LARGE SCALE GENOMIC DNA]</scope>
    <source>
        <strain evidence="10">DSM 16511 / JCM 12458 / E9I37-1</strain>
    </source>
</reference>
<keyword evidence="3 9" id="KW-0378">Hydrolase</keyword>
<evidence type="ECO:0000256" key="6">
    <source>
        <dbReference type="PIRSR" id="PIRSR604808-2"/>
    </source>
</evidence>
<feature type="site" description="Important for catalytic activity" evidence="7">
    <location>
        <position position="223"/>
    </location>
</feature>
<feature type="site" description="Interaction with DNA substrate" evidence="7">
    <location>
        <position position="249"/>
    </location>
</feature>
<dbReference type="SUPFAM" id="SSF56219">
    <property type="entry name" value="DNase I-like"/>
    <property type="match status" value="1"/>
</dbReference>
<keyword evidence="2 6" id="KW-0479">Metal-binding</keyword>
<feature type="domain" description="Endonuclease/exonuclease/phosphatase" evidence="8">
    <location>
        <begin position="8"/>
        <end position="249"/>
    </location>
</feature>
<reference evidence="10" key="2">
    <citation type="submission" date="2011-01" db="EMBL/GenBank/DDBJ databases">
        <title>The complete genome of Nitratifractor salsuginis DSM 16511.</title>
        <authorList>
            <consortium name="US DOE Joint Genome Institute (JGI-PGF)"/>
            <person name="Lucas S."/>
            <person name="Copeland A."/>
            <person name="Lapidus A."/>
            <person name="Bruce D."/>
            <person name="Goodwin L."/>
            <person name="Pitluck S."/>
            <person name="Kyrpides N."/>
            <person name="Mavromatis K."/>
            <person name="Ivanova N."/>
            <person name="Mikhailova N."/>
            <person name="Zeytun A."/>
            <person name="Detter J.C."/>
            <person name="Tapia R."/>
            <person name="Han C."/>
            <person name="Land M."/>
            <person name="Hauser L."/>
            <person name="Markowitz V."/>
            <person name="Cheng J.-F."/>
            <person name="Hugenholtz P."/>
            <person name="Woyke T."/>
            <person name="Wu D."/>
            <person name="Tindall B."/>
            <person name="Schuetze A."/>
            <person name="Brambilla E."/>
            <person name="Klenk H.-P."/>
            <person name="Eisen J.A."/>
        </authorList>
    </citation>
    <scope>NUCLEOTIDE SEQUENCE [LARGE SCALE GENOMIC DNA]</scope>
    <source>
        <strain evidence="10">DSM 16511 / JCM 12458 / E9I37-1</strain>
    </source>
</reference>
<dbReference type="PANTHER" id="PTHR22748">
    <property type="entry name" value="AP ENDONUCLEASE"/>
    <property type="match status" value="1"/>
</dbReference>
<dbReference type="NCBIfam" id="TIGR00195">
    <property type="entry name" value="exoDNase_III"/>
    <property type="match status" value="1"/>
</dbReference>